<reference evidence="3 4" key="1">
    <citation type="journal article" date="2014" name="Proc. Natl. Acad. Sci. U.S.A.">
        <title>Functional type 2 photosynthetic reaction centers found in the rare bacterial phylum Gemmatimonadetes.</title>
        <authorList>
            <person name="Zeng Y."/>
            <person name="Feng F."/>
            <person name="Medova H."/>
            <person name="Dean J."/>
            <person name="Koblizek M."/>
        </authorList>
    </citation>
    <scope>NUCLEOTIDE SEQUENCE [LARGE SCALE GENOMIC DNA]</scope>
    <source>
        <strain evidence="3 4">AP64</strain>
    </source>
</reference>
<evidence type="ECO:0000256" key="1">
    <source>
        <dbReference type="SAM" id="Coils"/>
    </source>
</evidence>
<proteinExistence type="predicted"/>
<dbReference type="AlphaFoldDB" id="A0A143BHR5"/>
<dbReference type="EMBL" id="CP011454">
    <property type="protein sequence ID" value="AMW04569.1"/>
    <property type="molecule type" value="Genomic_DNA"/>
</dbReference>
<keyword evidence="2" id="KW-0812">Transmembrane</keyword>
<dbReference type="KEGG" id="gph:GEMMAAP_06325"/>
<organism evidence="3 4">
    <name type="scientific">Gemmatimonas phototrophica</name>
    <dbReference type="NCBI Taxonomy" id="1379270"/>
    <lineage>
        <taxon>Bacteria</taxon>
        <taxon>Pseudomonadati</taxon>
        <taxon>Gemmatimonadota</taxon>
        <taxon>Gemmatimonadia</taxon>
        <taxon>Gemmatimonadales</taxon>
        <taxon>Gemmatimonadaceae</taxon>
        <taxon>Gemmatimonas</taxon>
    </lineage>
</organism>
<keyword evidence="1" id="KW-0175">Coiled coil</keyword>
<sequence length="337" mass="36980">MPIGQRLAFDAAMGRLWVVCRACERWNLTPFDTRWEAIEQAERAFRDTRVRVSTEQIGLARLRDGTELVRVGKPLRPEFAAWRYGDQFGRRRRRTLLMGAGAALGGGVVLAGATAFGAGLATLLPVVHVLNLSTILRAITARGSEHRLPDGGRFVPIGQPRLIASGPEGWGIDIGYAMRRAAGDTRGPAMFSLFGEGKNEQGRIQLYGHDALPLLREYLPRINRTGASAARVVDAVTLLEQAGAADAFPRWAASMRRTWDAKATWGDAGDLNYIPAPARLAFEMALHEEAERRALEGELAELERAWADAEGIAAIADSLTIPPTIDVRLEQLRQRPE</sequence>
<evidence type="ECO:0000256" key="2">
    <source>
        <dbReference type="SAM" id="Phobius"/>
    </source>
</evidence>
<feature type="transmembrane region" description="Helical" evidence="2">
    <location>
        <begin position="96"/>
        <end position="116"/>
    </location>
</feature>
<evidence type="ECO:0000313" key="3">
    <source>
        <dbReference type="EMBL" id="AMW04569.1"/>
    </source>
</evidence>
<dbReference type="eggNOG" id="ENOG50316N5">
    <property type="taxonomic scope" value="Bacteria"/>
</dbReference>
<accession>A0A143BHR5</accession>
<protein>
    <submittedName>
        <fullName evidence="3">Uncharacterized protein</fullName>
    </submittedName>
</protein>
<dbReference type="Proteomes" id="UP000076404">
    <property type="component" value="Chromosome"/>
</dbReference>
<name>A0A143BHR5_9BACT</name>
<keyword evidence="4" id="KW-1185">Reference proteome</keyword>
<feature type="coiled-coil region" evidence="1">
    <location>
        <begin position="285"/>
        <end position="312"/>
    </location>
</feature>
<keyword evidence="2" id="KW-0472">Membrane</keyword>
<gene>
    <name evidence="3" type="ORF">GEMMAAP_06325</name>
</gene>
<reference evidence="3 4" key="2">
    <citation type="journal article" date="2016" name="Environ. Microbiol. Rep.">
        <title>Metagenomic evidence for the presence of phototrophic Gemmatimonadetes bacteria in diverse environments.</title>
        <authorList>
            <person name="Zeng Y."/>
            <person name="Baumbach J."/>
            <person name="Barbosa E.G."/>
            <person name="Azevedo V."/>
            <person name="Zhang C."/>
            <person name="Koblizek M."/>
        </authorList>
    </citation>
    <scope>NUCLEOTIDE SEQUENCE [LARGE SCALE GENOMIC DNA]</scope>
    <source>
        <strain evidence="3 4">AP64</strain>
    </source>
</reference>
<evidence type="ECO:0000313" key="4">
    <source>
        <dbReference type="Proteomes" id="UP000076404"/>
    </source>
</evidence>
<keyword evidence="2" id="KW-1133">Transmembrane helix</keyword>